<dbReference type="GO" id="GO:0003700">
    <property type="term" value="F:DNA-binding transcription factor activity"/>
    <property type="evidence" value="ECO:0007669"/>
    <property type="project" value="InterPro"/>
</dbReference>
<evidence type="ECO:0000256" key="2">
    <source>
        <dbReference type="ARBA" id="ARBA00023125"/>
    </source>
</evidence>
<name>A0A2G4YNU9_9PROT</name>
<sequence>MMADKDAKPLVLESFLPYRLSFLTNIISQDLARLYGEKFDLTPHEWKVLANLKRHANMSAAEVGDNTAMDKVAVSRAVRSLCDKGLVDKIFSQQDRRRSVLNLTNKGEEIYHQIEPLVVGYESDLLASLDQAELTQLDHLLTKLTTRAVKPEK</sequence>
<dbReference type="InParanoid" id="A0A2G4YNU9"/>
<protein>
    <submittedName>
        <fullName evidence="5">MarR family transcriptional regulator</fullName>
    </submittedName>
</protein>
<dbReference type="GO" id="GO:0003677">
    <property type="term" value="F:DNA binding"/>
    <property type="evidence" value="ECO:0007669"/>
    <property type="project" value="UniProtKB-KW"/>
</dbReference>
<accession>A0A2G4YNU9</accession>
<organism evidence="5 6">
    <name type="scientific">Paremcibacter congregatus</name>
    <dbReference type="NCBI Taxonomy" id="2043170"/>
    <lineage>
        <taxon>Bacteria</taxon>
        <taxon>Pseudomonadati</taxon>
        <taxon>Pseudomonadota</taxon>
        <taxon>Alphaproteobacteria</taxon>
        <taxon>Emcibacterales</taxon>
        <taxon>Emcibacteraceae</taxon>
        <taxon>Paremcibacter</taxon>
    </lineage>
</organism>
<dbReference type="PROSITE" id="PS50995">
    <property type="entry name" value="HTH_MARR_2"/>
    <property type="match status" value="1"/>
</dbReference>
<dbReference type="SUPFAM" id="SSF46785">
    <property type="entry name" value="Winged helix' DNA-binding domain"/>
    <property type="match status" value="1"/>
</dbReference>
<evidence type="ECO:0000313" key="5">
    <source>
        <dbReference type="EMBL" id="PHZ84001.1"/>
    </source>
</evidence>
<dbReference type="Proteomes" id="UP000229730">
    <property type="component" value="Unassembled WGS sequence"/>
</dbReference>
<reference evidence="5 6" key="1">
    <citation type="submission" date="2017-10" db="EMBL/GenBank/DDBJ databases">
        <title>Frigbacter circumglobatus gen. nov. sp. nov., isolated from sediment cultured in situ.</title>
        <authorList>
            <person name="Zhao Z."/>
        </authorList>
    </citation>
    <scope>NUCLEOTIDE SEQUENCE [LARGE SCALE GENOMIC DNA]</scope>
    <source>
        <strain evidence="5 6">ZYL</strain>
    </source>
</reference>
<dbReference type="InterPro" id="IPR036388">
    <property type="entry name" value="WH-like_DNA-bd_sf"/>
</dbReference>
<keyword evidence="1" id="KW-0805">Transcription regulation</keyword>
<comment type="caution">
    <text evidence="5">The sequence shown here is derived from an EMBL/GenBank/DDBJ whole genome shotgun (WGS) entry which is preliminary data.</text>
</comment>
<dbReference type="SMART" id="SM00347">
    <property type="entry name" value="HTH_MARR"/>
    <property type="match status" value="1"/>
</dbReference>
<evidence type="ECO:0000256" key="1">
    <source>
        <dbReference type="ARBA" id="ARBA00023015"/>
    </source>
</evidence>
<dbReference type="AlphaFoldDB" id="A0A2G4YNU9"/>
<dbReference type="RefSeq" id="WP_099474494.1">
    <property type="nucleotide sequence ID" value="NZ_PDEM01000029.1"/>
</dbReference>
<feature type="domain" description="HTH marR-type" evidence="4">
    <location>
        <begin position="13"/>
        <end position="146"/>
    </location>
</feature>
<dbReference type="PRINTS" id="PR00598">
    <property type="entry name" value="HTHMARR"/>
</dbReference>
<evidence type="ECO:0000259" key="4">
    <source>
        <dbReference type="PROSITE" id="PS50995"/>
    </source>
</evidence>
<dbReference type="PANTHER" id="PTHR42756">
    <property type="entry name" value="TRANSCRIPTIONAL REGULATOR, MARR"/>
    <property type="match status" value="1"/>
</dbReference>
<evidence type="ECO:0000313" key="6">
    <source>
        <dbReference type="Proteomes" id="UP000229730"/>
    </source>
</evidence>
<evidence type="ECO:0000256" key="3">
    <source>
        <dbReference type="ARBA" id="ARBA00023163"/>
    </source>
</evidence>
<dbReference type="Gene3D" id="1.10.10.10">
    <property type="entry name" value="Winged helix-like DNA-binding domain superfamily/Winged helix DNA-binding domain"/>
    <property type="match status" value="1"/>
</dbReference>
<gene>
    <name evidence="5" type="ORF">CRD36_14425</name>
</gene>
<keyword evidence="2" id="KW-0238">DNA-binding</keyword>
<dbReference type="EMBL" id="PDEM01000029">
    <property type="protein sequence ID" value="PHZ84001.1"/>
    <property type="molecule type" value="Genomic_DNA"/>
</dbReference>
<dbReference type="Pfam" id="PF12802">
    <property type="entry name" value="MarR_2"/>
    <property type="match status" value="1"/>
</dbReference>
<proteinExistence type="predicted"/>
<keyword evidence="3" id="KW-0804">Transcription</keyword>
<dbReference type="PANTHER" id="PTHR42756:SF1">
    <property type="entry name" value="TRANSCRIPTIONAL REPRESSOR OF EMRAB OPERON"/>
    <property type="match status" value="1"/>
</dbReference>
<dbReference type="InterPro" id="IPR036390">
    <property type="entry name" value="WH_DNA-bd_sf"/>
</dbReference>
<dbReference type="OrthoDB" id="8906692at2"/>
<keyword evidence="6" id="KW-1185">Reference proteome</keyword>
<dbReference type="InterPro" id="IPR000835">
    <property type="entry name" value="HTH_MarR-typ"/>
</dbReference>
<dbReference type="FunCoup" id="A0A2G4YNU9">
    <property type="interactions" value="39"/>
</dbReference>